<organism evidence="2 3">
    <name type="scientific">Microlunatus elymi</name>
    <dbReference type="NCBI Taxonomy" id="2596828"/>
    <lineage>
        <taxon>Bacteria</taxon>
        <taxon>Bacillati</taxon>
        <taxon>Actinomycetota</taxon>
        <taxon>Actinomycetes</taxon>
        <taxon>Propionibacteriales</taxon>
        <taxon>Propionibacteriaceae</taxon>
        <taxon>Microlunatus</taxon>
    </lineage>
</organism>
<name>A0A516Q1L9_9ACTN</name>
<dbReference type="RefSeq" id="WP_143987286.1">
    <property type="nucleotide sequence ID" value="NZ_CP041692.1"/>
</dbReference>
<keyword evidence="3" id="KW-1185">Reference proteome</keyword>
<dbReference type="InterPro" id="IPR051532">
    <property type="entry name" value="Ester_Hydrolysis_Enzymes"/>
</dbReference>
<dbReference type="OrthoDB" id="9794725at2"/>
<dbReference type="KEGG" id="mik:FOE78_16610"/>
<evidence type="ECO:0000313" key="3">
    <source>
        <dbReference type="Proteomes" id="UP000319263"/>
    </source>
</evidence>
<dbReference type="Pfam" id="PF13472">
    <property type="entry name" value="Lipase_GDSL_2"/>
    <property type="match status" value="1"/>
</dbReference>
<gene>
    <name evidence="2" type="ORF">FOE78_16610</name>
</gene>
<reference evidence="2 3" key="1">
    <citation type="submission" date="2019-07" db="EMBL/GenBank/DDBJ databases">
        <title>Microlunatus dokdonensis sp. nov. isolated from the rhizospheric soil of the wild plant Elymus tsukushiensis.</title>
        <authorList>
            <person name="Ghim S.-Y."/>
            <person name="Hwang Y.-J."/>
            <person name="Son J.-S."/>
            <person name="Shin J.-H."/>
        </authorList>
    </citation>
    <scope>NUCLEOTIDE SEQUENCE [LARGE SCALE GENOMIC DNA]</scope>
    <source>
        <strain evidence="2 3">KUDC0627</strain>
    </source>
</reference>
<sequence>MTSIQPGNTVIFFGDSITDAGRRDDPDQLGNGYVRLLAAELADARVLNAGIGGNRVVDLQQRLDDDVLAAGPDLVSIMIGINDTWRRFDRDDPTSTEAYEAGYRDVLTRIRTAGASAILLEPFVLPVTEEQATAWREDLDPRIEAVHRLGAEFDAPVVPLDVELNKLAAETGSAALAADGVHPTERGHAEIARLWLDAVR</sequence>
<dbReference type="SUPFAM" id="SSF52266">
    <property type="entry name" value="SGNH hydrolase"/>
    <property type="match status" value="1"/>
</dbReference>
<dbReference type="InterPro" id="IPR013830">
    <property type="entry name" value="SGNH_hydro"/>
</dbReference>
<protein>
    <submittedName>
        <fullName evidence="2">SGNH/GDSL hydrolase family protein</fullName>
    </submittedName>
</protein>
<dbReference type="EMBL" id="CP041692">
    <property type="protein sequence ID" value="QDP97327.1"/>
    <property type="molecule type" value="Genomic_DNA"/>
</dbReference>
<evidence type="ECO:0000259" key="1">
    <source>
        <dbReference type="Pfam" id="PF13472"/>
    </source>
</evidence>
<dbReference type="AlphaFoldDB" id="A0A516Q1L9"/>
<dbReference type="GO" id="GO:0004622">
    <property type="term" value="F:phosphatidylcholine lysophospholipase activity"/>
    <property type="evidence" value="ECO:0007669"/>
    <property type="project" value="TreeGrafter"/>
</dbReference>
<dbReference type="PANTHER" id="PTHR30383:SF5">
    <property type="entry name" value="SGNH HYDROLASE-TYPE ESTERASE DOMAIN-CONTAINING PROTEIN"/>
    <property type="match status" value="1"/>
</dbReference>
<evidence type="ECO:0000313" key="2">
    <source>
        <dbReference type="EMBL" id="QDP97327.1"/>
    </source>
</evidence>
<dbReference type="Gene3D" id="3.40.50.1110">
    <property type="entry name" value="SGNH hydrolase"/>
    <property type="match status" value="1"/>
</dbReference>
<dbReference type="InterPro" id="IPR008265">
    <property type="entry name" value="Lipase_GDSL_AS"/>
</dbReference>
<dbReference type="GO" id="GO:0006629">
    <property type="term" value="P:lipid metabolic process"/>
    <property type="evidence" value="ECO:0007669"/>
    <property type="project" value="InterPro"/>
</dbReference>
<feature type="domain" description="SGNH hydrolase-type esterase" evidence="1">
    <location>
        <begin position="12"/>
        <end position="189"/>
    </location>
</feature>
<dbReference type="Proteomes" id="UP000319263">
    <property type="component" value="Chromosome"/>
</dbReference>
<dbReference type="PANTHER" id="PTHR30383">
    <property type="entry name" value="THIOESTERASE 1/PROTEASE 1/LYSOPHOSPHOLIPASE L1"/>
    <property type="match status" value="1"/>
</dbReference>
<keyword evidence="2" id="KW-0378">Hydrolase</keyword>
<dbReference type="PROSITE" id="PS01098">
    <property type="entry name" value="LIPASE_GDSL_SER"/>
    <property type="match status" value="1"/>
</dbReference>
<accession>A0A516Q1L9</accession>
<dbReference type="CDD" id="cd01834">
    <property type="entry name" value="SGNH_hydrolase_like_2"/>
    <property type="match status" value="1"/>
</dbReference>
<dbReference type="InterPro" id="IPR036514">
    <property type="entry name" value="SGNH_hydro_sf"/>
</dbReference>
<proteinExistence type="predicted"/>